<accession>A0A6A7ATU6</accession>
<organism evidence="1 2">
    <name type="scientific">Plenodomus tracheiphilus IPT5</name>
    <dbReference type="NCBI Taxonomy" id="1408161"/>
    <lineage>
        <taxon>Eukaryota</taxon>
        <taxon>Fungi</taxon>
        <taxon>Dikarya</taxon>
        <taxon>Ascomycota</taxon>
        <taxon>Pezizomycotina</taxon>
        <taxon>Dothideomycetes</taxon>
        <taxon>Pleosporomycetidae</taxon>
        <taxon>Pleosporales</taxon>
        <taxon>Pleosporineae</taxon>
        <taxon>Leptosphaeriaceae</taxon>
        <taxon>Plenodomus</taxon>
    </lineage>
</organism>
<keyword evidence="2" id="KW-1185">Reference proteome</keyword>
<gene>
    <name evidence="1" type="ORF">T440DRAFT_246554</name>
</gene>
<sequence length="172" mass="18558">MAHCTMASWSSKISFSKIESWFLLPPENTLQPLSTPGPTLGARSGAVQTRPAITLWAGGLVASRRCRALLVWVARRALFSQSRTCTHDPSTAVNCKVRAGTAAVNCKVSMRRFFTTKESLGFTRVRALSRPSPSCSVCLAHGSCEVSVAMVLVSTPGPLRDVCDMVKCGVIW</sequence>
<dbReference type="Proteomes" id="UP000799423">
    <property type="component" value="Unassembled WGS sequence"/>
</dbReference>
<protein>
    <submittedName>
        <fullName evidence="1">Uncharacterized protein</fullName>
    </submittedName>
</protein>
<dbReference type="EMBL" id="MU006337">
    <property type="protein sequence ID" value="KAF2846184.1"/>
    <property type="molecule type" value="Genomic_DNA"/>
</dbReference>
<dbReference type="AlphaFoldDB" id="A0A6A7ATU6"/>
<proteinExistence type="predicted"/>
<name>A0A6A7ATU6_9PLEO</name>
<evidence type="ECO:0000313" key="2">
    <source>
        <dbReference type="Proteomes" id="UP000799423"/>
    </source>
</evidence>
<reference evidence="1" key="1">
    <citation type="submission" date="2020-01" db="EMBL/GenBank/DDBJ databases">
        <authorList>
            <consortium name="DOE Joint Genome Institute"/>
            <person name="Haridas S."/>
            <person name="Albert R."/>
            <person name="Binder M."/>
            <person name="Bloem J."/>
            <person name="Labutti K."/>
            <person name="Salamov A."/>
            <person name="Andreopoulos B."/>
            <person name="Baker S.E."/>
            <person name="Barry K."/>
            <person name="Bills G."/>
            <person name="Bluhm B.H."/>
            <person name="Cannon C."/>
            <person name="Castanera R."/>
            <person name="Culley D.E."/>
            <person name="Daum C."/>
            <person name="Ezra D."/>
            <person name="Gonzalez J.B."/>
            <person name="Henrissat B."/>
            <person name="Kuo A."/>
            <person name="Liang C."/>
            <person name="Lipzen A."/>
            <person name="Lutzoni F."/>
            <person name="Magnuson J."/>
            <person name="Mondo S."/>
            <person name="Nolan M."/>
            <person name="Ohm R."/>
            <person name="Pangilinan J."/>
            <person name="Park H.-J."/>
            <person name="Ramirez L."/>
            <person name="Alfaro M."/>
            <person name="Sun H."/>
            <person name="Tritt A."/>
            <person name="Yoshinaga Y."/>
            <person name="Zwiers L.-H."/>
            <person name="Turgeon B.G."/>
            <person name="Goodwin S.B."/>
            <person name="Spatafora J.W."/>
            <person name="Crous P.W."/>
            <person name="Grigoriev I.V."/>
        </authorList>
    </citation>
    <scope>NUCLEOTIDE SEQUENCE</scope>
    <source>
        <strain evidence="1">IPT5</strain>
    </source>
</reference>
<evidence type="ECO:0000313" key="1">
    <source>
        <dbReference type="EMBL" id="KAF2846184.1"/>
    </source>
</evidence>